<dbReference type="KEGG" id="pgs:CPT03_08385"/>
<name>A0A2D1U4H7_9SPHI</name>
<evidence type="ECO:0000259" key="3">
    <source>
        <dbReference type="PROSITE" id="PS50822"/>
    </source>
</evidence>
<evidence type="ECO:0000313" key="5">
    <source>
        <dbReference type="Proteomes" id="UP000223749"/>
    </source>
</evidence>
<dbReference type="EMBL" id="CP024091">
    <property type="protein sequence ID" value="ATP56488.1"/>
    <property type="molecule type" value="Genomic_DNA"/>
</dbReference>
<dbReference type="GO" id="GO:0003676">
    <property type="term" value="F:nucleic acid binding"/>
    <property type="evidence" value="ECO:0007669"/>
    <property type="project" value="InterPro"/>
</dbReference>
<dbReference type="InterPro" id="IPR036397">
    <property type="entry name" value="RNaseH_sf"/>
</dbReference>
<accession>A0A2D1U4H7</accession>
<dbReference type="Gene3D" id="3.40.50.2300">
    <property type="match status" value="1"/>
</dbReference>
<dbReference type="AlphaFoldDB" id="A0A2D1U4H7"/>
<dbReference type="PROSITE" id="PS50822">
    <property type="entry name" value="PIWI"/>
    <property type="match status" value="1"/>
</dbReference>
<dbReference type="Pfam" id="PF02171">
    <property type="entry name" value="Piwi"/>
    <property type="match status" value="1"/>
</dbReference>
<sequence>MSSVTSSKPTRRMNLKSNIFPIEIPFDDFQIQRIPWEEGKIEELREQHNQQYSFFKKDSYIYISPSKEDLPMLGQLSKIRVKDEASIVGSLIRHIFFRAFKERFPQIKPSFNPFTFPSTKDDHNLILNELPSNLKATITYKKLNELELKRSTIQGVKTFLLVIGSSYKWALRQNCQKLQDSGFDINTLEVANLVRYETSQDVVAPIFRTVGRVKKLEGNQALVETNQGDQFYLLKDLYLNKTYENIRLYLEFVVGSARAESILANVKQKEFQRNDPAILYSEISRLAGVLSQLEYKNGDGFCFTISRNSTTSFPSLSLDSPRYLFDVSFSKTDISPIKGLAQYGPYDYGKFFEVSSPKVLVVCHKTSSGAFTQFLGRLKDGFDESPTFTKGFLAMYRLHSINFHLVEVDSYDNSVFLNAIKKAVETHNENFDIAIIETRDEFKKKIPSEDSYWLSKAYLLQRGITVQYIKEPNVRSPKFTLDSCALQMYAKLGGTPWILPSSPNIAHELIVGVGSSLIRSNLYAGAQQHRMVGITTFFNADGKYIFSNRSREVAYEDYFKELLSSLKGSIDTISDEQGWNDGEIVRIIFHVFKPMKDLEVEVVGELVAQYPQYDIKFSFVSFGENHPFMIFDVDQKGLSSRYSNSVKGKFTPERGTNLLLEPGVCLLQLKGPADVKTDRQGFTGPLVIRVHPKSTFTDVTYIVQQVFRLTNISYRTFKPSQLPVSLLYASLITEQLNKLNTIDGWDSLFVKPLRNKKWFI</sequence>
<dbReference type="InterPro" id="IPR003165">
    <property type="entry name" value="Piwi"/>
</dbReference>
<evidence type="ECO:0000256" key="1">
    <source>
        <dbReference type="ARBA" id="ARBA00035012"/>
    </source>
</evidence>
<evidence type="ECO:0000256" key="2">
    <source>
        <dbReference type="ARBA" id="ARBA00035032"/>
    </source>
</evidence>
<dbReference type="Proteomes" id="UP000223749">
    <property type="component" value="Chromosome"/>
</dbReference>
<evidence type="ECO:0000313" key="4">
    <source>
        <dbReference type="EMBL" id="ATP56488.1"/>
    </source>
</evidence>
<reference evidence="4 5" key="1">
    <citation type="submission" date="2017-10" db="EMBL/GenBank/DDBJ databases">
        <title>Whole genome of Pedobacter ginsengisoli T01R-27 isolated from tomato rhizosphere.</title>
        <authorList>
            <person name="Weon H.-Y."/>
            <person name="Lee S.A."/>
            <person name="Sang M.K."/>
            <person name="Song J."/>
        </authorList>
    </citation>
    <scope>NUCLEOTIDE SEQUENCE [LARGE SCALE GENOMIC DNA]</scope>
    <source>
        <strain evidence="4 5">T01R-27</strain>
    </source>
</reference>
<comment type="similarity">
    <text evidence="1">Belongs to the argonaute family. Long pAgo subfamily.</text>
</comment>
<feature type="domain" description="Piwi" evidence="3">
    <location>
        <begin position="432"/>
        <end position="741"/>
    </location>
</feature>
<dbReference type="SUPFAM" id="SSF53098">
    <property type="entry name" value="Ribonuclease H-like"/>
    <property type="match status" value="1"/>
</dbReference>
<dbReference type="SMART" id="SM00950">
    <property type="entry name" value="Piwi"/>
    <property type="match status" value="1"/>
</dbReference>
<proteinExistence type="inferred from homology"/>
<keyword evidence="5" id="KW-1185">Reference proteome</keyword>
<gene>
    <name evidence="4" type="ORF">CPT03_08385</name>
</gene>
<organism evidence="4 5">
    <name type="scientific">Pedobacter ginsengisoli</name>
    <dbReference type="NCBI Taxonomy" id="363852"/>
    <lineage>
        <taxon>Bacteria</taxon>
        <taxon>Pseudomonadati</taxon>
        <taxon>Bacteroidota</taxon>
        <taxon>Sphingobacteriia</taxon>
        <taxon>Sphingobacteriales</taxon>
        <taxon>Sphingobacteriaceae</taxon>
        <taxon>Pedobacter</taxon>
    </lineage>
</organism>
<protein>
    <recommendedName>
        <fullName evidence="2">Protein argonaute</fullName>
    </recommendedName>
</protein>
<dbReference type="InterPro" id="IPR012337">
    <property type="entry name" value="RNaseH-like_sf"/>
</dbReference>
<dbReference type="Gene3D" id="3.30.420.10">
    <property type="entry name" value="Ribonuclease H-like superfamily/Ribonuclease H"/>
    <property type="match status" value="1"/>
</dbReference>